<reference evidence="1" key="1">
    <citation type="submission" date="2023-07" db="EMBL/GenBank/DDBJ databases">
        <title>Black Yeasts Isolated from many extreme environments.</title>
        <authorList>
            <person name="Coleine C."/>
            <person name="Stajich J.E."/>
            <person name="Selbmann L."/>
        </authorList>
    </citation>
    <scope>NUCLEOTIDE SEQUENCE</scope>
    <source>
        <strain evidence="1">CCFEE 5714</strain>
    </source>
</reference>
<evidence type="ECO:0000313" key="2">
    <source>
        <dbReference type="Proteomes" id="UP001281147"/>
    </source>
</evidence>
<evidence type="ECO:0000313" key="1">
    <source>
        <dbReference type="EMBL" id="KAK3686972.1"/>
    </source>
</evidence>
<name>A0ACC3MEX2_9PEZI</name>
<protein>
    <submittedName>
        <fullName evidence="1">Uncharacterized protein</fullName>
    </submittedName>
</protein>
<sequence length="339" mass="37896">MAESTLRTVRFTEAADVSLLCDSVTLQVSSDVLREASPVFGAMLGPNFLEGQALHSEGTRSETSIPLPDDYASAMELLCWFLHPHEDTTIPNITPTELLRFASTVDKYACVAAVSTQASALLGEVNIESPDSSFLALQAAYLLDKPADFARITSKLVREDVFFPTGPIEEPTDETEALLMDLFELLETHAAEMVNDLRIQIEQFNACLAPLLVRDHVKCNEADDTYGTLATSKNLCSYEQELAARYLEELIENGVWPYKDPSLVSELLKGISRLEKPEDSDLRPCDNLCHIDKRGLLNDAAANLEILRQYARTKWTGICLDCFKNTRRGIRRCRLEHDY</sequence>
<dbReference type="EMBL" id="JAUTXU010000293">
    <property type="protein sequence ID" value="KAK3686972.1"/>
    <property type="molecule type" value="Genomic_DNA"/>
</dbReference>
<comment type="caution">
    <text evidence="1">The sequence shown here is derived from an EMBL/GenBank/DDBJ whole genome shotgun (WGS) entry which is preliminary data.</text>
</comment>
<gene>
    <name evidence="1" type="ORF">LTR37_019274</name>
</gene>
<keyword evidence="2" id="KW-1185">Reference proteome</keyword>
<accession>A0ACC3MEX2</accession>
<dbReference type="Proteomes" id="UP001281147">
    <property type="component" value="Unassembled WGS sequence"/>
</dbReference>
<organism evidence="1 2">
    <name type="scientific">Vermiconidia calcicola</name>
    <dbReference type="NCBI Taxonomy" id="1690605"/>
    <lineage>
        <taxon>Eukaryota</taxon>
        <taxon>Fungi</taxon>
        <taxon>Dikarya</taxon>
        <taxon>Ascomycota</taxon>
        <taxon>Pezizomycotina</taxon>
        <taxon>Dothideomycetes</taxon>
        <taxon>Dothideomycetidae</taxon>
        <taxon>Mycosphaerellales</taxon>
        <taxon>Extremaceae</taxon>
        <taxon>Vermiconidia</taxon>
    </lineage>
</organism>
<proteinExistence type="predicted"/>